<evidence type="ECO:0000313" key="3">
    <source>
        <dbReference type="Proteomes" id="UP000015351"/>
    </source>
</evidence>
<organism evidence="2 3">
    <name type="scientific">Litoreibacter arenae DSM 19593</name>
    <dbReference type="NCBI Taxonomy" id="1123360"/>
    <lineage>
        <taxon>Bacteria</taxon>
        <taxon>Pseudomonadati</taxon>
        <taxon>Pseudomonadota</taxon>
        <taxon>Alphaproteobacteria</taxon>
        <taxon>Rhodobacterales</taxon>
        <taxon>Roseobacteraceae</taxon>
        <taxon>Litoreibacter</taxon>
    </lineage>
</organism>
<proteinExistence type="predicted"/>
<accession>S9RRR0</accession>
<dbReference type="InterPro" id="IPR011008">
    <property type="entry name" value="Dimeric_a/b-barrel"/>
</dbReference>
<keyword evidence="3" id="KW-1185">Reference proteome</keyword>
<dbReference type="PANTHER" id="PTHR40057">
    <property type="entry name" value="SLR1162 PROTEIN"/>
    <property type="match status" value="1"/>
</dbReference>
<evidence type="ECO:0000313" key="2">
    <source>
        <dbReference type="EMBL" id="EPX80730.1"/>
    </source>
</evidence>
<evidence type="ECO:0000256" key="1">
    <source>
        <dbReference type="SAM" id="Phobius"/>
    </source>
</evidence>
<dbReference type="STRING" id="1123360.thalar_00950"/>
<evidence type="ECO:0008006" key="4">
    <source>
        <dbReference type="Google" id="ProtNLM"/>
    </source>
</evidence>
<dbReference type="RefSeq" id="WP_021099523.1">
    <property type="nucleotide sequence ID" value="NZ_KE557306.1"/>
</dbReference>
<dbReference type="SUPFAM" id="SSF54909">
    <property type="entry name" value="Dimeric alpha+beta barrel"/>
    <property type="match status" value="1"/>
</dbReference>
<dbReference type="OrthoDB" id="7843579at2"/>
<comment type="caution">
    <text evidence="2">The sequence shown here is derived from an EMBL/GenBank/DDBJ whole genome shotgun (WGS) entry which is preliminary data.</text>
</comment>
<keyword evidence="1" id="KW-0472">Membrane</keyword>
<gene>
    <name evidence="2" type="ORF">thalar_00950</name>
</gene>
<name>S9RRR0_9RHOB</name>
<dbReference type="InterPro" id="IPR038762">
    <property type="entry name" value="ABM_predict"/>
</dbReference>
<sequence>MPNDARPVLSIIVRRFEDEFKDDIMQSLEQLQKAAANEEGYLGDHNSLSKQGDCYELVNVFSFDSRKNLERWESSDLRKDCLANLDQHPQKVTKHPHVDEFSLFLSPRSRVSKIEIVVILIFWILVLGAALCYFADLLLPETFPAAVRSVLLISINVVLISYVFLPWTSKLLTRLKTRPAHKRPGT</sequence>
<dbReference type="EMBL" id="AONI01000008">
    <property type="protein sequence ID" value="EPX80730.1"/>
    <property type="molecule type" value="Genomic_DNA"/>
</dbReference>
<dbReference type="Proteomes" id="UP000015351">
    <property type="component" value="Unassembled WGS sequence"/>
</dbReference>
<feature type="transmembrane region" description="Helical" evidence="1">
    <location>
        <begin position="145"/>
        <end position="165"/>
    </location>
</feature>
<dbReference type="AlphaFoldDB" id="S9RRR0"/>
<dbReference type="PANTHER" id="PTHR40057:SF1">
    <property type="entry name" value="SLR1162 PROTEIN"/>
    <property type="match status" value="1"/>
</dbReference>
<feature type="transmembrane region" description="Helical" evidence="1">
    <location>
        <begin position="116"/>
        <end position="139"/>
    </location>
</feature>
<protein>
    <recommendedName>
        <fullName evidence="4">ABM domain-containing protein</fullName>
    </recommendedName>
</protein>
<keyword evidence="1" id="KW-1133">Transmembrane helix</keyword>
<dbReference type="HOGENOM" id="CLU_1452795_0_0_5"/>
<keyword evidence="1" id="KW-0812">Transmembrane</keyword>
<reference evidence="3" key="1">
    <citation type="journal article" date="2013" name="Stand. Genomic Sci.">
        <title>Genome sequence of the Litoreibacter arenae type strain (DSM 19593(T)), a member of the Roseobacter clade isolated from sea sand.</title>
        <authorList>
            <person name="Riedel T."/>
            <person name="Fiebig A."/>
            <person name="Petersen J."/>
            <person name="Gronow S."/>
            <person name="Kyrpides N.C."/>
            <person name="Goker M."/>
            <person name="Klenk H.P."/>
        </authorList>
    </citation>
    <scope>NUCLEOTIDE SEQUENCE [LARGE SCALE GENOMIC DNA]</scope>
    <source>
        <strain evidence="3">DSM 19593</strain>
    </source>
</reference>